<evidence type="ECO:0000313" key="10">
    <source>
        <dbReference type="Proteomes" id="UP000199585"/>
    </source>
</evidence>
<feature type="transmembrane region" description="Helical" evidence="7">
    <location>
        <begin position="26"/>
        <end position="49"/>
    </location>
</feature>
<feature type="transmembrane region" description="Helical" evidence="7">
    <location>
        <begin position="69"/>
        <end position="91"/>
    </location>
</feature>
<dbReference type="Proteomes" id="UP000199585">
    <property type="component" value="Unassembled WGS sequence"/>
</dbReference>
<evidence type="ECO:0000256" key="4">
    <source>
        <dbReference type="ARBA" id="ARBA00022692"/>
    </source>
</evidence>
<feature type="transmembrane region" description="Helical" evidence="7">
    <location>
        <begin position="156"/>
        <end position="175"/>
    </location>
</feature>
<organism evidence="9 10">
    <name type="scientific">Loktanella fryxellensis</name>
    <dbReference type="NCBI Taxonomy" id="245187"/>
    <lineage>
        <taxon>Bacteria</taxon>
        <taxon>Pseudomonadati</taxon>
        <taxon>Pseudomonadota</taxon>
        <taxon>Alphaproteobacteria</taxon>
        <taxon>Rhodobacterales</taxon>
        <taxon>Roseobacteraceae</taxon>
        <taxon>Loktanella</taxon>
    </lineage>
</organism>
<keyword evidence="2 7" id="KW-0813">Transport</keyword>
<accession>A0A1H8C2H1</accession>
<dbReference type="GO" id="GO:0022857">
    <property type="term" value="F:transmembrane transporter activity"/>
    <property type="evidence" value="ECO:0007669"/>
    <property type="project" value="UniProtKB-UniRule"/>
</dbReference>
<keyword evidence="10" id="KW-1185">Reference proteome</keyword>
<keyword evidence="5 7" id="KW-1133">Transmembrane helix</keyword>
<dbReference type="STRING" id="245187.SAMN04488003_10634"/>
<keyword evidence="4 7" id="KW-0812">Transmembrane</keyword>
<dbReference type="OrthoDB" id="4250245at2"/>
<name>A0A1H8C2H1_9RHOB</name>
<dbReference type="InterPro" id="IPR055348">
    <property type="entry name" value="DctQ"/>
</dbReference>
<dbReference type="GO" id="GO:0005886">
    <property type="term" value="C:plasma membrane"/>
    <property type="evidence" value="ECO:0007669"/>
    <property type="project" value="UniProtKB-SubCell"/>
</dbReference>
<keyword evidence="7" id="KW-0997">Cell inner membrane</keyword>
<evidence type="ECO:0000256" key="3">
    <source>
        <dbReference type="ARBA" id="ARBA00022475"/>
    </source>
</evidence>
<dbReference type="RefSeq" id="WP_089900343.1">
    <property type="nucleotide sequence ID" value="NZ_FOCI01000006.1"/>
</dbReference>
<sequence>MADDTQMDDDGTDRVPTFADAPVGAVLWRVANVLSAIGTIWIGLMMLLIVADVLSRNILSTPITGVSEIAGRSVVAIVFLQIGAAVMQGRLTRADFLLRRIAAASPATLRGLEVAFALTGALVFGLILWASWPNLISSWATADFFGVQGVFTIPTWPFRAITVIGCTVTVLACLYQATVAKPFTDESLLT</sequence>
<feature type="domain" description="Tripartite ATP-independent periplasmic transporters DctQ component" evidence="8">
    <location>
        <begin position="45"/>
        <end position="177"/>
    </location>
</feature>
<comment type="subunit">
    <text evidence="7">The complex comprises the extracytoplasmic solute receptor protein and the two transmembrane proteins.</text>
</comment>
<gene>
    <name evidence="9" type="ORF">SAMN04488003_10634</name>
</gene>
<dbReference type="Pfam" id="PF04290">
    <property type="entry name" value="DctQ"/>
    <property type="match status" value="1"/>
</dbReference>
<keyword evidence="3" id="KW-1003">Cell membrane</keyword>
<reference evidence="9 10" key="1">
    <citation type="submission" date="2016-10" db="EMBL/GenBank/DDBJ databases">
        <authorList>
            <person name="de Groot N.N."/>
        </authorList>
    </citation>
    <scope>NUCLEOTIDE SEQUENCE [LARGE SCALE GENOMIC DNA]</scope>
    <source>
        <strain evidence="9 10">DSM 16213</strain>
    </source>
</reference>
<feature type="transmembrane region" description="Helical" evidence="7">
    <location>
        <begin position="112"/>
        <end position="132"/>
    </location>
</feature>
<evidence type="ECO:0000256" key="5">
    <source>
        <dbReference type="ARBA" id="ARBA00022989"/>
    </source>
</evidence>
<evidence type="ECO:0000256" key="2">
    <source>
        <dbReference type="ARBA" id="ARBA00022448"/>
    </source>
</evidence>
<proteinExistence type="inferred from homology"/>
<evidence type="ECO:0000256" key="7">
    <source>
        <dbReference type="RuleBase" id="RU369079"/>
    </source>
</evidence>
<evidence type="ECO:0000259" key="8">
    <source>
        <dbReference type="Pfam" id="PF04290"/>
    </source>
</evidence>
<dbReference type="AlphaFoldDB" id="A0A1H8C2H1"/>
<dbReference type="EMBL" id="FOCI01000006">
    <property type="protein sequence ID" value="SEM89285.1"/>
    <property type="molecule type" value="Genomic_DNA"/>
</dbReference>
<comment type="similarity">
    <text evidence="7">Belongs to the TRAP transporter small permease family.</text>
</comment>
<comment type="subcellular location">
    <subcellularLocation>
        <location evidence="7">Cell inner membrane</location>
        <topology evidence="7">Multi-pass membrane protein</topology>
    </subcellularLocation>
    <subcellularLocation>
        <location evidence="1">Cell membrane</location>
        <topology evidence="1">Multi-pass membrane protein</topology>
    </subcellularLocation>
</comment>
<evidence type="ECO:0000256" key="6">
    <source>
        <dbReference type="ARBA" id="ARBA00023136"/>
    </source>
</evidence>
<protein>
    <recommendedName>
        <fullName evidence="7">TRAP transporter small permease protein</fullName>
    </recommendedName>
</protein>
<comment type="function">
    <text evidence="7">Part of the tripartite ATP-independent periplasmic (TRAP) transport system.</text>
</comment>
<keyword evidence="6 7" id="KW-0472">Membrane</keyword>
<evidence type="ECO:0000256" key="1">
    <source>
        <dbReference type="ARBA" id="ARBA00004651"/>
    </source>
</evidence>
<evidence type="ECO:0000313" key="9">
    <source>
        <dbReference type="EMBL" id="SEM89285.1"/>
    </source>
</evidence>